<accession>A0A1N6MY78</accession>
<protein>
    <submittedName>
        <fullName evidence="1">Uncharacterized protein</fullName>
    </submittedName>
</protein>
<gene>
    <name evidence="1" type="ORF">XIS1_460153</name>
</gene>
<sequence length="38" mass="4650">MNEVIKKYNYYPINYEIIPLNYHLLEHMILNVLQVASR</sequence>
<organism evidence="1 2">
    <name type="scientific">Xenorhabdus innexi</name>
    <dbReference type="NCBI Taxonomy" id="290109"/>
    <lineage>
        <taxon>Bacteria</taxon>
        <taxon>Pseudomonadati</taxon>
        <taxon>Pseudomonadota</taxon>
        <taxon>Gammaproteobacteria</taxon>
        <taxon>Enterobacterales</taxon>
        <taxon>Morganellaceae</taxon>
        <taxon>Xenorhabdus</taxon>
    </lineage>
</organism>
<dbReference type="Proteomes" id="UP000196435">
    <property type="component" value="Unassembled WGS sequence"/>
</dbReference>
<evidence type="ECO:0000313" key="1">
    <source>
        <dbReference type="EMBL" id="SIP73838.1"/>
    </source>
</evidence>
<dbReference type="AlphaFoldDB" id="A0A1N6MY78"/>
<evidence type="ECO:0000313" key="2">
    <source>
        <dbReference type="Proteomes" id="UP000196435"/>
    </source>
</evidence>
<dbReference type="EMBL" id="FTLG01000188">
    <property type="protein sequence ID" value="SIP73838.1"/>
    <property type="molecule type" value="Genomic_DNA"/>
</dbReference>
<proteinExistence type="predicted"/>
<name>A0A1N6MY78_9GAMM</name>
<reference evidence="2" key="1">
    <citation type="submission" date="2016-12" db="EMBL/GenBank/DDBJ databases">
        <authorList>
            <person name="Gaudriault S."/>
        </authorList>
    </citation>
    <scope>NUCLEOTIDE SEQUENCE [LARGE SCALE GENOMIC DNA]</scope>
    <source>
        <strain evidence="2">HGB1681 (deposited as PTA-6826 in the American Type Culture Collection)</strain>
    </source>
</reference>